<dbReference type="Proteomes" id="UP000037069">
    <property type="component" value="Unassembled WGS sequence"/>
</dbReference>
<organism evidence="3 4">
    <name type="scientific">Lucilia cuprina</name>
    <name type="common">Green bottle fly</name>
    <name type="synonym">Australian sheep blowfly</name>
    <dbReference type="NCBI Taxonomy" id="7375"/>
    <lineage>
        <taxon>Eukaryota</taxon>
        <taxon>Metazoa</taxon>
        <taxon>Ecdysozoa</taxon>
        <taxon>Arthropoda</taxon>
        <taxon>Hexapoda</taxon>
        <taxon>Insecta</taxon>
        <taxon>Pterygota</taxon>
        <taxon>Neoptera</taxon>
        <taxon>Endopterygota</taxon>
        <taxon>Diptera</taxon>
        <taxon>Brachycera</taxon>
        <taxon>Muscomorpha</taxon>
        <taxon>Oestroidea</taxon>
        <taxon>Calliphoridae</taxon>
        <taxon>Luciliinae</taxon>
        <taxon>Lucilia</taxon>
    </lineage>
</organism>
<proteinExistence type="predicted"/>
<name>A0A0L0BM98_LUCCU</name>
<feature type="transmembrane region" description="Helical" evidence="2">
    <location>
        <begin position="178"/>
        <end position="200"/>
    </location>
</feature>
<feature type="compositionally biased region" description="Basic residues" evidence="1">
    <location>
        <begin position="590"/>
        <end position="602"/>
    </location>
</feature>
<evidence type="ECO:0000256" key="2">
    <source>
        <dbReference type="SAM" id="Phobius"/>
    </source>
</evidence>
<evidence type="ECO:0000313" key="3">
    <source>
        <dbReference type="EMBL" id="KNC21142.1"/>
    </source>
</evidence>
<feature type="transmembrane region" description="Helical" evidence="2">
    <location>
        <begin position="16"/>
        <end position="37"/>
    </location>
</feature>
<feature type="region of interest" description="Disordered" evidence="1">
    <location>
        <begin position="517"/>
        <end position="541"/>
    </location>
</feature>
<feature type="region of interest" description="Disordered" evidence="1">
    <location>
        <begin position="557"/>
        <end position="627"/>
    </location>
</feature>
<dbReference type="EMBL" id="JRES01001651">
    <property type="protein sequence ID" value="KNC21142.1"/>
    <property type="molecule type" value="Genomic_DNA"/>
</dbReference>
<accession>A0A0L0BM98</accession>
<keyword evidence="2" id="KW-1133">Transmembrane helix</keyword>
<dbReference type="AlphaFoldDB" id="A0A0L0BM98"/>
<feature type="non-terminal residue" evidence="3">
    <location>
        <position position="627"/>
    </location>
</feature>
<keyword evidence="2" id="KW-0812">Transmembrane</keyword>
<evidence type="ECO:0000313" key="4">
    <source>
        <dbReference type="Proteomes" id="UP000037069"/>
    </source>
</evidence>
<comment type="caution">
    <text evidence="3">The sequence shown here is derived from an EMBL/GenBank/DDBJ whole genome shotgun (WGS) entry which is preliminary data.</text>
</comment>
<keyword evidence="2" id="KW-0472">Membrane</keyword>
<evidence type="ECO:0000256" key="1">
    <source>
        <dbReference type="SAM" id="MobiDB-lite"/>
    </source>
</evidence>
<feature type="transmembrane region" description="Helical" evidence="2">
    <location>
        <begin position="49"/>
        <end position="72"/>
    </location>
</feature>
<feature type="compositionally biased region" description="Basic and acidic residues" evidence="1">
    <location>
        <begin position="518"/>
        <end position="541"/>
    </location>
</feature>
<feature type="compositionally biased region" description="Basic and acidic residues" evidence="1">
    <location>
        <begin position="557"/>
        <end position="589"/>
    </location>
</feature>
<sequence length="627" mass="73764">MVASGGFKQQLRTNRCYVSLACSIGSISLALGSLFQIPNTTDRITMQRGLLLTSLGFIYFISLTDFCNKYLLETKHGIKFRKKYRLMMSDVMDMTNKTQMPLNSLEKCRFKQCQTQAQNKCEHLTKLDKYWSELLKAQEESTANYLYNIQIFGNNQDKTLEKKQPVEEFEVQQRVMHLGFVGGLFKSDMFYLLSFLLNLLKLNEEKQMEYMEYLQDEKLLEREILDYLELLSGQKNVGLGEQQREDLVKMLEKLRERKGYTKERNYYNAEQIFLKSLNNINPYELEYLKNILHSTGKLTETEFWYLAKFVDKLQALEQSKREEYLNYFHKNKILPFKRFETLLAFMFSKSKRLKQNNLKNLLKALYELMDIQPCVIEMEKLPAIKPKPLAIHIDYQLIDKALRHLLKERLPNIVRVNDLKNFLCDLLVIHPDQIWENLLNLKKSNILTPSRFKYIENFILQGKLGKVDKMKRNLLLFLLKRVTTLTLNSQGPEGILTNLSIPASKGPLVERPQIEAVKTAEEPLKKEEQTKQEIKTPKEERQEKEIRNFFVVERSQEEVVKTAKEPLKKEEQTKQKINTSKEESKEKALKKLNKKVSKKSSKKIISANHLRQSQDHLRSSVDLFDDF</sequence>
<protein>
    <recommendedName>
        <fullName evidence="5">Transmembrane protein</fullName>
    </recommendedName>
</protein>
<evidence type="ECO:0008006" key="5">
    <source>
        <dbReference type="Google" id="ProtNLM"/>
    </source>
</evidence>
<dbReference type="STRING" id="7375.A0A0L0BM98"/>
<gene>
    <name evidence="3" type="ORF">FF38_08367</name>
</gene>
<keyword evidence="4" id="KW-1185">Reference proteome</keyword>
<reference evidence="3 4" key="1">
    <citation type="journal article" date="2015" name="Nat. Commun.">
        <title>Lucilia cuprina genome unlocks parasitic fly biology to underpin future interventions.</title>
        <authorList>
            <person name="Anstead C.A."/>
            <person name="Korhonen P.K."/>
            <person name="Young N.D."/>
            <person name="Hall R.S."/>
            <person name="Jex A.R."/>
            <person name="Murali S.C."/>
            <person name="Hughes D.S."/>
            <person name="Lee S.F."/>
            <person name="Perry T."/>
            <person name="Stroehlein A.J."/>
            <person name="Ansell B.R."/>
            <person name="Breugelmans B."/>
            <person name="Hofmann A."/>
            <person name="Qu J."/>
            <person name="Dugan S."/>
            <person name="Lee S.L."/>
            <person name="Chao H."/>
            <person name="Dinh H."/>
            <person name="Han Y."/>
            <person name="Doddapaneni H.V."/>
            <person name="Worley K.C."/>
            <person name="Muzny D.M."/>
            <person name="Ioannidis P."/>
            <person name="Waterhouse R.M."/>
            <person name="Zdobnov E.M."/>
            <person name="James P.J."/>
            <person name="Bagnall N.H."/>
            <person name="Kotze A.C."/>
            <person name="Gibbs R.A."/>
            <person name="Richards S."/>
            <person name="Batterham P."/>
            <person name="Gasser R.B."/>
        </authorList>
    </citation>
    <scope>NUCLEOTIDE SEQUENCE [LARGE SCALE GENOMIC DNA]</scope>
    <source>
        <strain evidence="3 4">LS</strain>
        <tissue evidence="3">Full body</tissue>
    </source>
</reference>